<keyword evidence="3" id="KW-0723">Serine/threonine-protein kinase</keyword>
<dbReference type="InterPro" id="IPR011009">
    <property type="entry name" value="Kinase-like_dom_sf"/>
</dbReference>
<comment type="catalytic activity">
    <reaction evidence="9">
        <text>L-seryl-[protein] + ATP = O-phospho-L-seryl-[protein] + ADP + H(+)</text>
        <dbReference type="Rhea" id="RHEA:17989"/>
        <dbReference type="Rhea" id="RHEA-COMP:9863"/>
        <dbReference type="Rhea" id="RHEA-COMP:11604"/>
        <dbReference type="ChEBI" id="CHEBI:15378"/>
        <dbReference type="ChEBI" id="CHEBI:29999"/>
        <dbReference type="ChEBI" id="CHEBI:30616"/>
        <dbReference type="ChEBI" id="CHEBI:83421"/>
        <dbReference type="ChEBI" id="CHEBI:456216"/>
        <dbReference type="EC" id="2.7.11.1"/>
    </reaction>
</comment>
<evidence type="ECO:0000256" key="6">
    <source>
        <dbReference type="ARBA" id="ARBA00022777"/>
    </source>
</evidence>
<name>M8A087_TRIUA</name>
<dbReference type="AlphaFoldDB" id="M8A087"/>
<comment type="similarity">
    <text evidence="1">Belongs to the protein kinase superfamily. AGC Ser/Thr protein kinase family.</text>
</comment>
<evidence type="ECO:0000313" key="14">
    <source>
        <dbReference type="EMBL" id="EMS68828.1"/>
    </source>
</evidence>
<keyword evidence="4" id="KW-0808">Transferase</keyword>
<dbReference type="Gene3D" id="3.30.200.20">
    <property type="entry name" value="Phosphorylase Kinase, domain 1"/>
    <property type="match status" value="1"/>
</dbReference>
<feature type="region of interest" description="Disordered" evidence="12">
    <location>
        <begin position="765"/>
        <end position="804"/>
    </location>
</feature>
<evidence type="ECO:0000256" key="5">
    <source>
        <dbReference type="ARBA" id="ARBA00022741"/>
    </source>
</evidence>
<dbReference type="FunFam" id="3.30.200.20:FF:000032">
    <property type="entry name" value="Serine/threonine-protein kinase D6PK-like"/>
    <property type="match status" value="1"/>
</dbReference>
<evidence type="ECO:0000256" key="3">
    <source>
        <dbReference type="ARBA" id="ARBA00022527"/>
    </source>
</evidence>
<dbReference type="FunFam" id="1.10.510.10:FF:000020">
    <property type="entry name" value="serine/threonine-protein kinase D6PK-like"/>
    <property type="match status" value="1"/>
</dbReference>
<feature type="domain" description="Protein kinase" evidence="13">
    <location>
        <begin position="864"/>
        <end position="1194"/>
    </location>
</feature>
<keyword evidence="7" id="KW-0067">ATP-binding</keyword>
<reference evidence="14" key="1">
    <citation type="journal article" date="2013" name="Nature">
        <title>Draft genome of the wheat A-genome progenitor Triticum urartu.</title>
        <authorList>
            <person name="Ling H.Q."/>
            <person name="Zhao S."/>
            <person name="Liu D."/>
            <person name="Wang J."/>
            <person name="Sun H."/>
            <person name="Zhang C."/>
            <person name="Fan H."/>
            <person name="Li D."/>
            <person name="Dong L."/>
            <person name="Tao Y."/>
            <person name="Gao C."/>
            <person name="Wu H."/>
            <person name="Li Y."/>
            <person name="Cui Y."/>
            <person name="Guo X."/>
            <person name="Zheng S."/>
            <person name="Wang B."/>
            <person name="Yu K."/>
            <person name="Liang Q."/>
            <person name="Yang W."/>
            <person name="Lou X."/>
            <person name="Chen J."/>
            <person name="Feng M."/>
            <person name="Jian J."/>
            <person name="Zhang X."/>
            <person name="Luo G."/>
            <person name="Jiang Y."/>
            <person name="Liu J."/>
            <person name="Wang Z."/>
            <person name="Sha Y."/>
            <person name="Zhang B."/>
            <person name="Wu H."/>
            <person name="Tang D."/>
            <person name="Shen Q."/>
            <person name="Xue P."/>
            <person name="Zou S."/>
            <person name="Wang X."/>
            <person name="Liu X."/>
            <person name="Wang F."/>
            <person name="Yang Y."/>
            <person name="An X."/>
            <person name="Dong Z."/>
            <person name="Zhang K."/>
            <person name="Zhang X."/>
            <person name="Luo M.C."/>
            <person name="Dvorak J."/>
            <person name="Tong Y."/>
            <person name="Wang J."/>
            <person name="Yang H."/>
            <person name="Li Z."/>
            <person name="Wang D."/>
            <person name="Zhang A."/>
            <person name="Wang J."/>
        </authorList>
    </citation>
    <scope>NUCLEOTIDE SEQUENCE</scope>
</reference>
<dbReference type="PANTHER" id="PTHR45637">
    <property type="entry name" value="FLIPPASE KINASE 1-RELATED"/>
    <property type="match status" value="1"/>
</dbReference>
<dbReference type="SMART" id="SM00220">
    <property type="entry name" value="S_TKc"/>
    <property type="match status" value="1"/>
</dbReference>
<comment type="catalytic activity">
    <reaction evidence="8">
        <text>L-threonyl-[protein] + ATP = O-phospho-L-threonyl-[protein] + ADP + H(+)</text>
        <dbReference type="Rhea" id="RHEA:46608"/>
        <dbReference type="Rhea" id="RHEA-COMP:11060"/>
        <dbReference type="Rhea" id="RHEA-COMP:11605"/>
        <dbReference type="ChEBI" id="CHEBI:15378"/>
        <dbReference type="ChEBI" id="CHEBI:30013"/>
        <dbReference type="ChEBI" id="CHEBI:30616"/>
        <dbReference type="ChEBI" id="CHEBI:61977"/>
        <dbReference type="ChEBI" id="CHEBI:456216"/>
        <dbReference type="EC" id="2.7.11.1"/>
    </reaction>
</comment>
<feature type="region of interest" description="Disordered" evidence="12">
    <location>
        <begin position="424"/>
        <end position="447"/>
    </location>
</feature>
<dbReference type="eggNOG" id="KOG0610">
    <property type="taxonomic scope" value="Eukaryota"/>
</dbReference>
<dbReference type="FunFam" id="1.10.510.10:FF:000028">
    <property type="entry name" value="serine/threonine-protein kinase D6PK-like"/>
    <property type="match status" value="1"/>
</dbReference>
<dbReference type="InterPro" id="IPR008271">
    <property type="entry name" value="Ser/Thr_kinase_AS"/>
</dbReference>
<feature type="compositionally biased region" description="Low complexity" evidence="12">
    <location>
        <begin position="765"/>
        <end position="778"/>
    </location>
</feature>
<feature type="compositionally biased region" description="Polar residues" evidence="12">
    <location>
        <begin position="685"/>
        <end position="705"/>
    </location>
</feature>
<evidence type="ECO:0000256" key="9">
    <source>
        <dbReference type="ARBA" id="ARBA00048679"/>
    </source>
</evidence>
<dbReference type="GO" id="GO:0004674">
    <property type="term" value="F:protein serine/threonine kinase activity"/>
    <property type="evidence" value="ECO:0007669"/>
    <property type="project" value="UniProtKB-KW"/>
</dbReference>
<dbReference type="PROSITE" id="PS50011">
    <property type="entry name" value="PROTEIN_KINASE_DOM"/>
    <property type="match status" value="1"/>
</dbReference>
<dbReference type="InterPro" id="IPR000719">
    <property type="entry name" value="Prot_kinase_dom"/>
</dbReference>
<sequence>MAGMWLLNGDIDRGHRAALWYDRKLEPLVTRTPKENWMIHPMWVQRSPTSYCAYGFTEDTCGLLKLSLCLMEIQKFPTSLSAEQITRSLEAYLMWFFGKVMFTENHVTTISVLHPYGTRDSERRDGESDQTEELGFSGLSGYILRFSIGRAYVCVHEPINAMFDADGINMPTFGLCWTCRERRFASDQTRKAYTTLNEQFDAYTGVIWQPYTKAAIHARYPGGMSVLCTGDRDYWMTKSKIIFNVFVKEMAQQRHSHPEEILDPTPSDMYPSYDTSGEAVCATIAGSLVELRVSAREAVTASSTYDLTCNIQHKNYMKSSSSSSIDEELLPFDDGELLPFDDEELLSFGDEELLPFDNAELLPFDDAEPGSGGMKISSSSLLSSVHKNVDSSSWDATPLTFCSSLSPYLPEAAVPKISSRHSSLPWSPPIASSRDTPLRSDPGRSLEIRTGIFPGRSVMGSSGCSSEIVESNEDLDNAPVSGSSVLHINVKTEEKDGRRRGHPVEDELDQLLKAIDSRTYRRALSPGQAGADSLLKHAQKTPRSGSSQIAVTGICSKPVNMKQALRRHCISQASEMAAMKRLSMSPGSSSSSEAGTIHRLYASLMVQSSDGSVVHDDKKNLIEISITPEKISKNLSRGTSGFSEDCDFETADGSAVTSIHSASSTSTDIQKVRIQDVISGDPVESESSIVQNGKTHKQVSATTDDSPSRIPILIKPITTSRLVKPVFRCKTSSKSKMKEEQPSLGNSSNSTKFCSSKESISHVSTSSSSASSISNPTSCAEGEINPGPEKSDERSSEWLTLEKGECSQNSKSSISEYGCSTSISDESQFGLCGYNNRPHMVKDLCWITIRQLALQQGPLGLDNFRLLKRLGCGDIGTVYLAELVDSDCLFALKVMDIEYLISRKKMLRAQAEREILEMLDHPFLPTLYAHFTTDNLSCLVMEYCPGGDLHVLRQRQPGRSFPEPSARFYVAEVLLALEYLHMLGVIYRDLKPENILVRDDGHIMLSDFDLSLRCSVSAVLLRSSSVAANHQPKKLTSPCAESYCINSSCLQPSCAQTSCFRPRPWVPKPRKPKSSLKRLPQLVVEPTEARSNSFVGTHEYLAPEIIKGDGHGSAVDWWTFGVFLYELLYGRTPFRGPGNDETLANVVSQNLRFPDNPVVSSNAKDLIRGLLVKEPENRLGTLRGAAEIKQHPFFEGLNWALIRSAAPPETRPCDVVTLATVRKKKEGKCLDFRSAEELEFEVF</sequence>
<evidence type="ECO:0000256" key="1">
    <source>
        <dbReference type="ARBA" id="ARBA00009903"/>
    </source>
</evidence>
<feature type="compositionally biased region" description="Basic and acidic residues" evidence="12">
    <location>
        <begin position="789"/>
        <end position="804"/>
    </location>
</feature>
<evidence type="ECO:0000256" key="4">
    <source>
        <dbReference type="ARBA" id="ARBA00022679"/>
    </source>
</evidence>
<evidence type="ECO:0000256" key="8">
    <source>
        <dbReference type="ARBA" id="ARBA00047899"/>
    </source>
</evidence>
<evidence type="ECO:0000259" key="13">
    <source>
        <dbReference type="PROSITE" id="PS50011"/>
    </source>
</evidence>
<accession>M8A087</accession>
<feature type="region of interest" description="Disordered" evidence="12">
    <location>
        <begin position="680"/>
        <end position="708"/>
    </location>
</feature>
<dbReference type="OMA" id="VHEPINA"/>
<dbReference type="EC" id="2.7.11.1" evidence="2"/>
<organism evidence="14">
    <name type="scientific">Triticum urartu</name>
    <name type="common">Red wild einkorn</name>
    <name type="synonym">Crithodium urartu</name>
    <dbReference type="NCBI Taxonomy" id="4572"/>
    <lineage>
        <taxon>Eukaryota</taxon>
        <taxon>Viridiplantae</taxon>
        <taxon>Streptophyta</taxon>
        <taxon>Embryophyta</taxon>
        <taxon>Tracheophyta</taxon>
        <taxon>Spermatophyta</taxon>
        <taxon>Magnoliopsida</taxon>
        <taxon>Liliopsida</taxon>
        <taxon>Poales</taxon>
        <taxon>Poaceae</taxon>
        <taxon>BOP clade</taxon>
        <taxon>Pooideae</taxon>
        <taxon>Triticodae</taxon>
        <taxon>Triticeae</taxon>
        <taxon>Triticinae</taxon>
        <taxon>Triticum</taxon>
    </lineage>
</organism>
<proteinExistence type="inferred from homology"/>
<gene>
    <name evidence="14" type="ORF">TRIUR3_34615</name>
</gene>
<protein>
    <recommendedName>
        <fullName evidence="11">Protein kinase G11A</fullName>
        <ecNumber evidence="2">2.7.11.1</ecNumber>
    </recommendedName>
</protein>
<dbReference type="Pfam" id="PF00069">
    <property type="entry name" value="Pkinase"/>
    <property type="match status" value="2"/>
</dbReference>
<feature type="compositionally biased region" description="Basic and acidic residues" evidence="12">
    <location>
        <begin position="436"/>
        <end position="447"/>
    </location>
</feature>
<feature type="compositionally biased region" description="Polar residues" evidence="12">
    <location>
        <begin position="743"/>
        <end position="752"/>
    </location>
</feature>
<dbReference type="PROSITE" id="PS00108">
    <property type="entry name" value="PROTEIN_KINASE_ST"/>
    <property type="match status" value="1"/>
</dbReference>
<comment type="function">
    <text evidence="10">May play a role in the regulation of metabolism and signal transduction processes.</text>
</comment>
<evidence type="ECO:0000256" key="12">
    <source>
        <dbReference type="SAM" id="MobiDB-lite"/>
    </source>
</evidence>
<evidence type="ECO:0000256" key="7">
    <source>
        <dbReference type="ARBA" id="ARBA00022840"/>
    </source>
</evidence>
<dbReference type="Gene3D" id="1.10.510.10">
    <property type="entry name" value="Transferase(Phosphotransferase) domain 1"/>
    <property type="match status" value="2"/>
</dbReference>
<dbReference type="SUPFAM" id="SSF56112">
    <property type="entry name" value="Protein kinase-like (PK-like)"/>
    <property type="match status" value="1"/>
</dbReference>
<dbReference type="CDD" id="cd05574">
    <property type="entry name" value="STKc_phototropin_like"/>
    <property type="match status" value="1"/>
</dbReference>
<dbReference type="EMBL" id="KD001635">
    <property type="protein sequence ID" value="EMS68828.1"/>
    <property type="molecule type" value="Genomic_DNA"/>
</dbReference>
<keyword evidence="6 14" id="KW-0418">Kinase</keyword>
<evidence type="ECO:0000256" key="11">
    <source>
        <dbReference type="ARBA" id="ARBA00074231"/>
    </source>
</evidence>
<evidence type="ECO:0000256" key="10">
    <source>
        <dbReference type="ARBA" id="ARBA00053984"/>
    </source>
</evidence>
<dbReference type="GO" id="GO:0005524">
    <property type="term" value="F:ATP binding"/>
    <property type="evidence" value="ECO:0007669"/>
    <property type="project" value="UniProtKB-KW"/>
</dbReference>
<keyword evidence="5" id="KW-0547">Nucleotide-binding</keyword>
<evidence type="ECO:0000256" key="2">
    <source>
        <dbReference type="ARBA" id="ARBA00012513"/>
    </source>
</evidence>
<feature type="region of interest" description="Disordered" evidence="12">
    <location>
        <begin position="730"/>
        <end position="752"/>
    </location>
</feature>